<name>A0A0C3DWC4_OIDMZ</name>
<protein>
    <submittedName>
        <fullName evidence="2">Uncharacterized protein</fullName>
    </submittedName>
</protein>
<dbReference type="EMBL" id="KN832871">
    <property type="protein sequence ID" value="KIN06413.1"/>
    <property type="molecule type" value="Genomic_DNA"/>
</dbReference>
<keyword evidence="3" id="KW-1185">Reference proteome</keyword>
<feature type="transmembrane region" description="Helical" evidence="1">
    <location>
        <begin position="117"/>
        <end position="140"/>
    </location>
</feature>
<organism evidence="2 3">
    <name type="scientific">Oidiodendron maius (strain Zn)</name>
    <dbReference type="NCBI Taxonomy" id="913774"/>
    <lineage>
        <taxon>Eukaryota</taxon>
        <taxon>Fungi</taxon>
        <taxon>Dikarya</taxon>
        <taxon>Ascomycota</taxon>
        <taxon>Pezizomycotina</taxon>
        <taxon>Leotiomycetes</taxon>
        <taxon>Leotiomycetes incertae sedis</taxon>
        <taxon>Myxotrichaceae</taxon>
        <taxon>Oidiodendron</taxon>
    </lineage>
</organism>
<gene>
    <name evidence="2" type="ORF">OIDMADRAFT_17303</name>
</gene>
<dbReference type="AlphaFoldDB" id="A0A0C3DWC4"/>
<feature type="transmembrane region" description="Helical" evidence="1">
    <location>
        <begin position="160"/>
        <end position="181"/>
    </location>
</feature>
<sequence length="196" mass="21695">MTRVAVYSSALVAFVAATAMTLASIIIPNWIGWQVESPSGKFTKTLGLHRSCSSLDTTCRSFPQEEDCHVDTTYFCSMWRSVSFMMSAAALFELVTLVAFFILITGGKQKRESGWRVMSFLLVLVGILQCASMAIVAYLFDNDDRFFVGWKLSESWILCTVSWSVCMLSAAGICVSAYFLAPEGGYEIIPSERHEG</sequence>
<evidence type="ECO:0000256" key="1">
    <source>
        <dbReference type="SAM" id="Phobius"/>
    </source>
</evidence>
<reference evidence="2 3" key="1">
    <citation type="submission" date="2014-04" db="EMBL/GenBank/DDBJ databases">
        <authorList>
            <consortium name="DOE Joint Genome Institute"/>
            <person name="Kuo A."/>
            <person name="Martino E."/>
            <person name="Perotto S."/>
            <person name="Kohler A."/>
            <person name="Nagy L.G."/>
            <person name="Floudas D."/>
            <person name="Copeland A."/>
            <person name="Barry K.W."/>
            <person name="Cichocki N."/>
            <person name="Veneault-Fourrey C."/>
            <person name="LaButti K."/>
            <person name="Lindquist E.A."/>
            <person name="Lipzen A."/>
            <person name="Lundell T."/>
            <person name="Morin E."/>
            <person name="Murat C."/>
            <person name="Sun H."/>
            <person name="Tunlid A."/>
            <person name="Henrissat B."/>
            <person name="Grigoriev I.V."/>
            <person name="Hibbett D.S."/>
            <person name="Martin F."/>
            <person name="Nordberg H.P."/>
            <person name="Cantor M.N."/>
            <person name="Hua S.X."/>
        </authorList>
    </citation>
    <scope>NUCLEOTIDE SEQUENCE [LARGE SCALE GENOMIC DNA]</scope>
    <source>
        <strain evidence="2 3">Zn</strain>
    </source>
</reference>
<dbReference type="OrthoDB" id="61370at2759"/>
<dbReference type="InParanoid" id="A0A0C3DWC4"/>
<feature type="transmembrane region" description="Helical" evidence="1">
    <location>
        <begin position="84"/>
        <end position="105"/>
    </location>
</feature>
<dbReference type="HOGENOM" id="CLU_086074_0_0_1"/>
<reference evidence="3" key="2">
    <citation type="submission" date="2015-01" db="EMBL/GenBank/DDBJ databases">
        <title>Evolutionary Origins and Diversification of the Mycorrhizal Mutualists.</title>
        <authorList>
            <consortium name="DOE Joint Genome Institute"/>
            <consortium name="Mycorrhizal Genomics Consortium"/>
            <person name="Kohler A."/>
            <person name="Kuo A."/>
            <person name="Nagy L.G."/>
            <person name="Floudas D."/>
            <person name="Copeland A."/>
            <person name="Barry K.W."/>
            <person name="Cichocki N."/>
            <person name="Veneault-Fourrey C."/>
            <person name="LaButti K."/>
            <person name="Lindquist E.A."/>
            <person name="Lipzen A."/>
            <person name="Lundell T."/>
            <person name="Morin E."/>
            <person name="Murat C."/>
            <person name="Riley R."/>
            <person name="Ohm R."/>
            <person name="Sun H."/>
            <person name="Tunlid A."/>
            <person name="Henrissat B."/>
            <person name="Grigoriev I.V."/>
            <person name="Hibbett D.S."/>
            <person name="Martin F."/>
        </authorList>
    </citation>
    <scope>NUCLEOTIDE SEQUENCE [LARGE SCALE GENOMIC DNA]</scope>
    <source>
        <strain evidence="3">Zn</strain>
    </source>
</reference>
<keyword evidence="1" id="KW-0812">Transmembrane</keyword>
<evidence type="ECO:0000313" key="3">
    <source>
        <dbReference type="Proteomes" id="UP000054321"/>
    </source>
</evidence>
<keyword evidence="1" id="KW-0472">Membrane</keyword>
<evidence type="ECO:0000313" key="2">
    <source>
        <dbReference type="EMBL" id="KIN06413.1"/>
    </source>
</evidence>
<proteinExistence type="predicted"/>
<accession>A0A0C3DWC4</accession>
<keyword evidence="1" id="KW-1133">Transmembrane helix</keyword>
<dbReference type="Proteomes" id="UP000054321">
    <property type="component" value="Unassembled WGS sequence"/>
</dbReference>